<gene>
    <name evidence="2" type="ORF">FHL15_000525</name>
</gene>
<proteinExistence type="predicted"/>
<reference evidence="3" key="1">
    <citation type="submission" date="2019-06" db="EMBL/GenBank/DDBJ databases">
        <title>Draft genome sequence of the griseofulvin-producing fungus Xylaria cubensis strain G536.</title>
        <authorList>
            <person name="Mead M.E."/>
            <person name="Raja H.A."/>
            <person name="Steenwyk J.L."/>
            <person name="Knowles S.L."/>
            <person name="Oberlies N.H."/>
            <person name="Rokas A."/>
        </authorList>
    </citation>
    <scope>NUCLEOTIDE SEQUENCE [LARGE SCALE GENOMIC DNA]</scope>
    <source>
        <strain evidence="3">G536</strain>
    </source>
</reference>
<evidence type="ECO:0000256" key="1">
    <source>
        <dbReference type="SAM" id="MobiDB-lite"/>
    </source>
</evidence>
<dbReference type="EMBL" id="VFLP01000002">
    <property type="protein sequence ID" value="TRX98451.1"/>
    <property type="molecule type" value="Genomic_DNA"/>
</dbReference>
<keyword evidence="3" id="KW-1185">Reference proteome</keyword>
<organism evidence="2 3">
    <name type="scientific">Xylaria flabelliformis</name>
    <dbReference type="NCBI Taxonomy" id="2512241"/>
    <lineage>
        <taxon>Eukaryota</taxon>
        <taxon>Fungi</taxon>
        <taxon>Dikarya</taxon>
        <taxon>Ascomycota</taxon>
        <taxon>Pezizomycotina</taxon>
        <taxon>Sordariomycetes</taxon>
        <taxon>Xylariomycetidae</taxon>
        <taxon>Xylariales</taxon>
        <taxon>Xylariaceae</taxon>
        <taxon>Xylaria</taxon>
    </lineage>
</organism>
<feature type="compositionally biased region" description="Low complexity" evidence="1">
    <location>
        <begin position="18"/>
        <end position="37"/>
    </location>
</feature>
<feature type="region of interest" description="Disordered" evidence="1">
    <location>
        <begin position="1"/>
        <end position="46"/>
    </location>
</feature>
<evidence type="ECO:0000313" key="2">
    <source>
        <dbReference type="EMBL" id="TRX98451.1"/>
    </source>
</evidence>
<accession>A0A553IE27</accession>
<sequence length="273" mass="30448">MPRGEYQSSYRRRDHGCSGHSSTSSSRSGMSGRPSGGQQTDPAKWRWNCLPGLQPSTRRELRCLGVTIKPKRMMKEGRKVPLVAIFLIHDRVRYDSGAKGVLLTKLAASLSTEGFNVANWGQMMRAQDTKGWQVILFGCNAGTGKNTRRLRPGWSLGSRLGWRGLPSSRPALDPYPYSDLLAQSAPPSAWDPSRAAAYLGTTTQEAGATRWRYGSDQTRRAVMLRAKLTDMKLLIGRPEPGLDVISNRKWENVEFLFRSVVALIMETTEFETL</sequence>
<comment type="caution">
    <text evidence="2">The sequence shown here is derived from an EMBL/GenBank/DDBJ whole genome shotgun (WGS) entry which is preliminary data.</text>
</comment>
<name>A0A553IE27_9PEZI</name>
<dbReference type="AlphaFoldDB" id="A0A553IE27"/>
<dbReference type="Proteomes" id="UP000319160">
    <property type="component" value="Unassembled WGS sequence"/>
</dbReference>
<evidence type="ECO:0000313" key="3">
    <source>
        <dbReference type="Proteomes" id="UP000319160"/>
    </source>
</evidence>
<protein>
    <submittedName>
        <fullName evidence="2">Uncharacterized protein</fullName>
    </submittedName>
</protein>